<dbReference type="InterPro" id="IPR014721">
    <property type="entry name" value="Ribsml_uS5_D2-typ_fold_subgr"/>
</dbReference>
<name>A0A9X1WIR9_9CORY</name>
<dbReference type="SUPFAM" id="SSF52540">
    <property type="entry name" value="P-loop containing nucleoside triphosphate hydrolases"/>
    <property type="match status" value="1"/>
</dbReference>
<dbReference type="AlphaFoldDB" id="A0A9X1WIR9"/>
<dbReference type="Pfam" id="PF01078">
    <property type="entry name" value="Mg_chelatase"/>
    <property type="match status" value="1"/>
</dbReference>
<dbReference type="InterPro" id="IPR045006">
    <property type="entry name" value="CHLI-like"/>
</dbReference>
<comment type="caution">
    <text evidence="4">The sequence shown here is derived from an EMBL/GenBank/DDBJ whole genome shotgun (WGS) entry which is preliminary data.</text>
</comment>
<evidence type="ECO:0000313" key="5">
    <source>
        <dbReference type="Proteomes" id="UP001139207"/>
    </source>
</evidence>
<reference evidence="4" key="1">
    <citation type="submission" date="2022-04" db="EMBL/GenBank/DDBJ databases">
        <title>Corynebacterium kalidii LD5P10.</title>
        <authorList>
            <person name="Sun J.Q."/>
        </authorList>
    </citation>
    <scope>NUCLEOTIDE SEQUENCE</scope>
    <source>
        <strain evidence="4">LD5P10</strain>
    </source>
</reference>
<dbReference type="Pfam" id="PF13541">
    <property type="entry name" value="ChlI"/>
    <property type="match status" value="1"/>
</dbReference>
<dbReference type="EMBL" id="JALIEA010000017">
    <property type="protein sequence ID" value="MCJ7859445.1"/>
    <property type="molecule type" value="Genomic_DNA"/>
</dbReference>
<comment type="similarity">
    <text evidence="1">Belongs to the Mg-chelatase subunits D/I family. ComM subfamily.</text>
</comment>
<dbReference type="InterPro" id="IPR025158">
    <property type="entry name" value="Mg_chelat-rel_C"/>
</dbReference>
<dbReference type="InterPro" id="IPR027417">
    <property type="entry name" value="P-loop_NTPase"/>
</dbReference>
<accession>A0A9X1WIR9</accession>
<evidence type="ECO:0000313" key="4">
    <source>
        <dbReference type="EMBL" id="MCJ7859445.1"/>
    </source>
</evidence>
<evidence type="ECO:0000259" key="3">
    <source>
        <dbReference type="SMART" id="SM00382"/>
    </source>
</evidence>
<dbReference type="Gene3D" id="3.30.230.10">
    <property type="match status" value="1"/>
</dbReference>
<evidence type="ECO:0000256" key="2">
    <source>
        <dbReference type="SAM" id="MobiDB-lite"/>
    </source>
</evidence>
<proteinExistence type="inferred from homology"/>
<dbReference type="Proteomes" id="UP001139207">
    <property type="component" value="Unassembled WGS sequence"/>
</dbReference>
<organism evidence="4 5">
    <name type="scientific">Corynebacterium kalidii</name>
    <dbReference type="NCBI Taxonomy" id="2931982"/>
    <lineage>
        <taxon>Bacteria</taxon>
        <taxon>Bacillati</taxon>
        <taxon>Actinomycetota</taxon>
        <taxon>Actinomycetes</taxon>
        <taxon>Mycobacteriales</taxon>
        <taxon>Corynebacteriaceae</taxon>
        <taxon>Corynebacterium</taxon>
    </lineage>
</organism>
<sequence length="534" mass="56032">MRVGQARGIALTGVSGTPVMVECDISRGLPGMSIVGLGDTAVVQARDRVRSAMINSGLDWPKSRVVMSLSPASVPKRGSGFDLPMVLAILTAQGLVPLEDPRSTIVVGELGLDGTVRPVDGVLPMLLAADRAGFRRAAVPRANGVEASRAARVTGLEVVGLSHLRELVPWLRGEVPDGQGCAPEQGETTDPTEPAAPCPDLSEVCGQSEARRGLEIAAAGGHHLWLSGPPGSGKSMLAERLPGILPPLQEGEQLESAAVHSVAGARGRLAAVWRGERPFVAPHHSVTRAALTGGGAGRIRPGAVSLAHNGVLFIDEAPEVAAGTLELLRTPMESGRIEVARHHGTVGFPARFQLVLASNPCPCGAAEPVDCRCRGGVRDRYLQRLSGPLLDRVDLTVRTWVEPTGGLVPGTGTAVSAPESSAQVRGRVVEARHRALHRWRHWTSNAAVPGPFLRRDYPADDAGMAVLQEKLRTGTVSHRGVDRTLRVAWTMADLAGAPRPGTSEVLDALEMYTGAVDRDPATGTGPGTGRRPVT</sequence>
<dbReference type="InterPro" id="IPR020568">
    <property type="entry name" value="Ribosomal_Su5_D2-typ_SF"/>
</dbReference>
<dbReference type="InterPro" id="IPR000523">
    <property type="entry name" value="Mg_chelatse_chII-like_cat_dom"/>
</dbReference>
<keyword evidence="5" id="KW-1185">Reference proteome</keyword>
<dbReference type="SUPFAM" id="SSF54211">
    <property type="entry name" value="Ribosomal protein S5 domain 2-like"/>
    <property type="match status" value="1"/>
</dbReference>
<feature type="region of interest" description="Disordered" evidence="2">
    <location>
        <begin position="178"/>
        <end position="197"/>
    </location>
</feature>
<dbReference type="NCBIfam" id="TIGR00368">
    <property type="entry name" value="YifB family Mg chelatase-like AAA ATPase"/>
    <property type="match status" value="1"/>
</dbReference>
<dbReference type="GO" id="GO:0005524">
    <property type="term" value="F:ATP binding"/>
    <property type="evidence" value="ECO:0007669"/>
    <property type="project" value="InterPro"/>
</dbReference>
<gene>
    <name evidence="4" type="ORF">MUN33_12110</name>
</gene>
<evidence type="ECO:0000256" key="1">
    <source>
        <dbReference type="ARBA" id="ARBA00006354"/>
    </source>
</evidence>
<feature type="domain" description="AAA+ ATPase" evidence="3">
    <location>
        <begin position="220"/>
        <end position="396"/>
    </location>
</feature>
<dbReference type="SMART" id="SM00382">
    <property type="entry name" value="AAA"/>
    <property type="match status" value="1"/>
</dbReference>
<dbReference type="PANTHER" id="PTHR32039:SF7">
    <property type="entry name" value="COMPETENCE PROTEIN COMM"/>
    <property type="match status" value="1"/>
</dbReference>
<dbReference type="Pfam" id="PF13335">
    <property type="entry name" value="Mg_chelatase_C"/>
    <property type="match status" value="1"/>
</dbReference>
<protein>
    <submittedName>
        <fullName evidence="4">YifB family Mg chelatase-like AAA ATPase</fullName>
    </submittedName>
</protein>
<dbReference type="InterPro" id="IPR003593">
    <property type="entry name" value="AAA+_ATPase"/>
</dbReference>
<dbReference type="Gene3D" id="3.40.50.300">
    <property type="entry name" value="P-loop containing nucleotide triphosphate hydrolases"/>
    <property type="match status" value="1"/>
</dbReference>
<dbReference type="InterPro" id="IPR004482">
    <property type="entry name" value="Mg_chelat-rel"/>
</dbReference>
<dbReference type="PRINTS" id="PR00830">
    <property type="entry name" value="ENDOLAPTASE"/>
</dbReference>
<dbReference type="PANTHER" id="PTHR32039">
    <property type="entry name" value="MAGNESIUM-CHELATASE SUBUNIT CHLI"/>
    <property type="match status" value="1"/>
</dbReference>